<organism evidence="2 3">
    <name type="scientific">Leptothrix cholodnii (strain ATCC 51168 / LMG 8142 / SP-6)</name>
    <name type="common">Leptothrix discophora (strain SP-6)</name>
    <dbReference type="NCBI Taxonomy" id="395495"/>
    <lineage>
        <taxon>Bacteria</taxon>
        <taxon>Pseudomonadati</taxon>
        <taxon>Pseudomonadota</taxon>
        <taxon>Betaproteobacteria</taxon>
        <taxon>Burkholderiales</taxon>
        <taxon>Sphaerotilaceae</taxon>
        <taxon>Leptothrix</taxon>
    </lineage>
</organism>
<dbReference type="eggNOG" id="ENOG5032SZA">
    <property type="taxonomic scope" value="Bacteria"/>
</dbReference>
<feature type="coiled-coil region" evidence="1">
    <location>
        <begin position="81"/>
        <end position="108"/>
    </location>
</feature>
<keyword evidence="3" id="KW-1185">Reference proteome</keyword>
<dbReference type="EMBL" id="CP001013">
    <property type="protein sequence ID" value="ACB35386.1"/>
    <property type="molecule type" value="Genomic_DNA"/>
</dbReference>
<name>B1Y0W9_LEPCP</name>
<keyword evidence="1" id="KW-0175">Coiled coil</keyword>
<evidence type="ECO:0000313" key="3">
    <source>
        <dbReference type="Proteomes" id="UP000001693"/>
    </source>
</evidence>
<dbReference type="KEGG" id="lch:Lcho_3126"/>
<dbReference type="PROSITE" id="PS51257">
    <property type="entry name" value="PROKAR_LIPOPROTEIN"/>
    <property type="match status" value="1"/>
</dbReference>
<accession>B1Y0W9</accession>
<sequence length="112" mass="12409" precursor="true">MLRSLSFASIFVALLMTQGCATKTYGRQGTLTSYEKDTMNCREIDLELAKTRGFVDHVNKESEFSGRDVLAILGDFGIGNNMEKSAALESANKRIEQLRDLRATKKCEPGQA</sequence>
<proteinExistence type="predicted"/>
<dbReference type="STRING" id="395495.Lcho_3126"/>
<dbReference type="HOGENOM" id="CLU_167455_0_0_4"/>
<dbReference type="AlphaFoldDB" id="B1Y0W9"/>
<evidence type="ECO:0000256" key="1">
    <source>
        <dbReference type="SAM" id="Coils"/>
    </source>
</evidence>
<gene>
    <name evidence="2" type="ordered locus">Lcho_3126</name>
</gene>
<evidence type="ECO:0008006" key="4">
    <source>
        <dbReference type="Google" id="ProtNLM"/>
    </source>
</evidence>
<protein>
    <recommendedName>
        <fullName evidence="4">Lipoprotein</fullName>
    </recommendedName>
</protein>
<reference evidence="2 3" key="1">
    <citation type="submission" date="2008-03" db="EMBL/GenBank/DDBJ databases">
        <title>Complete sequence of Leptothrix cholodnii SP-6.</title>
        <authorList>
            <consortium name="US DOE Joint Genome Institute"/>
            <person name="Copeland A."/>
            <person name="Lucas S."/>
            <person name="Lapidus A."/>
            <person name="Glavina del Rio T."/>
            <person name="Dalin E."/>
            <person name="Tice H."/>
            <person name="Bruce D."/>
            <person name="Goodwin L."/>
            <person name="Pitluck S."/>
            <person name="Chertkov O."/>
            <person name="Brettin T."/>
            <person name="Detter J.C."/>
            <person name="Han C."/>
            <person name="Kuske C.R."/>
            <person name="Schmutz J."/>
            <person name="Larimer F."/>
            <person name="Land M."/>
            <person name="Hauser L."/>
            <person name="Kyrpides N."/>
            <person name="Lykidis A."/>
            <person name="Emerson D."/>
            <person name="Richardson P."/>
        </authorList>
    </citation>
    <scope>NUCLEOTIDE SEQUENCE [LARGE SCALE GENOMIC DNA]</scope>
    <source>
        <strain evidence="3">ATCC 51168 / LMG 8142 / SP-6</strain>
    </source>
</reference>
<evidence type="ECO:0000313" key="2">
    <source>
        <dbReference type="EMBL" id="ACB35386.1"/>
    </source>
</evidence>
<dbReference type="Proteomes" id="UP000001693">
    <property type="component" value="Chromosome"/>
</dbReference>
<dbReference type="OrthoDB" id="7206526at2"/>